<gene>
    <name evidence="3" type="ORF">ACFPFM_12480</name>
</gene>
<feature type="region of interest" description="Disordered" evidence="1">
    <location>
        <begin position="51"/>
        <end position="82"/>
    </location>
</feature>
<accession>A0ABV9XYX2</accession>
<feature type="region of interest" description="Disordered" evidence="1">
    <location>
        <begin position="1"/>
        <end position="35"/>
    </location>
</feature>
<protein>
    <submittedName>
        <fullName evidence="3">Uncharacterized protein</fullName>
    </submittedName>
</protein>
<feature type="transmembrane region" description="Helical" evidence="2">
    <location>
        <begin position="91"/>
        <end position="110"/>
    </location>
</feature>
<dbReference type="RefSeq" id="WP_344034130.1">
    <property type="nucleotide sequence ID" value="NZ_BAAAKE010000001.1"/>
</dbReference>
<keyword evidence="4" id="KW-1185">Reference proteome</keyword>
<proteinExistence type="predicted"/>
<name>A0ABV9XYX2_9PSEU</name>
<keyword evidence="2" id="KW-1133">Transmembrane helix</keyword>
<evidence type="ECO:0000256" key="1">
    <source>
        <dbReference type="SAM" id="MobiDB-lite"/>
    </source>
</evidence>
<organism evidence="3 4">
    <name type="scientific">Saccharothrix xinjiangensis</name>
    <dbReference type="NCBI Taxonomy" id="204798"/>
    <lineage>
        <taxon>Bacteria</taxon>
        <taxon>Bacillati</taxon>
        <taxon>Actinomycetota</taxon>
        <taxon>Actinomycetes</taxon>
        <taxon>Pseudonocardiales</taxon>
        <taxon>Pseudonocardiaceae</taxon>
        <taxon>Saccharothrix</taxon>
    </lineage>
</organism>
<dbReference type="Proteomes" id="UP001595833">
    <property type="component" value="Unassembled WGS sequence"/>
</dbReference>
<keyword evidence="2" id="KW-0812">Transmembrane</keyword>
<reference evidence="4" key="1">
    <citation type="journal article" date="2019" name="Int. J. Syst. Evol. Microbiol.">
        <title>The Global Catalogue of Microorganisms (GCM) 10K type strain sequencing project: providing services to taxonomists for standard genome sequencing and annotation.</title>
        <authorList>
            <consortium name="The Broad Institute Genomics Platform"/>
            <consortium name="The Broad Institute Genome Sequencing Center for Infectious Disease"/>
            <person name="Wu L."/>
            <person name="Ma J."/>
        </authorList>
    </citation>
    <scope>NUCLEOTIDE SEQUENCE [LARGE SCALE GENOMIC DNA]</scope>
    <source>
        <strain evidence="4">KCTC 12848</strain>
    </source>
</reference>
<evidence type="ECO:0000313" key="3">
    <source>
        <dbReference type="EMBL" id="MFC5054567.1"/>
    </source>
</evidence>
<sequence length="122" mass="12615">MDEFGPDGTQALPPPPSFPDPLAGLVTGEGPPHREVVTPVEPARPVAPPVVAVPAPVQRGPARRRQVPRPDPPAPTLHAALPAEPKKGRGALVGCLVVLLVVSGLLVNVLREIIGAVADLLR</sequence>
<dbReference type="EMBL" id="JBHSJB010000011">
    <property type="protein sequence ID" value="MFC5054567.1"/>
    <property type="molecule type" value="Genomic_DNA"/>
</dbReference>
<feature type="compositionally biased region" description="Low complexity" evidence="1">
    <location>
        <begin position="51"/>
        <end position="60"/>
    </location>
</feature>
<evidence type="ECO:0000313" key="4">
    <source>
        <dbReference type="Proteomes" id="UP001595833"/>
    </source>
</evidence>
<evidence type="ECO:0000256" key="2">
    <source>
        <dbReference type="SAM" id="Phobius"/>
    </source>
</evidence>
<comment type="caution">
    <text evidence="3">The sequence shown here is derived from an EMBL/GenBank/DDBJ whole genome shotgun (WGS) entry which is preliminary data.</text>
</comment>
<keyword evidence="2" id="KW-0472">Membrane</keyword>